<feature type="binding site" evidence="3">
    <location>
        <position position="132"/>
    </location>
    <ligand>
        <name>substrate</name>
    </ligand>
</feature>
<proteinExistence type="inferred from homology"/>
<evidence type="ECO:0000313" key="5">
    <source>
        <dbReference type="EMBL" id="RVT42291.1"/>
    </source>
</evidence>
<dbReference type="InterPro" id="IPR005511">
    <property type="entry name" value="SMP-30"/>
</dbReference>
<comment type="cofactor">
    <cofactor evidence="3">
        <name>Zn(2+)</name>
        <dbReference type="ChEBI" id="CHEBI:29105"/>
    </cofactor>
    <text evidence="3">Binds 1 divalent metal cation per subunit.</text>
</comment>
<dbReference type="OrthoDB" id="2633250at2"/>
<dbReference type="GO" id="GO:0005509">
    <property type="term" value="F:calcium ion binding"/>
    <property type="evidence" value="ECO:0007669"/>
    <property type="project" value="TreeGrafter"/>
</dbReference>
<dbReference type="PANTHER" id="PTHR10907:SF47">
    <property type="entry name" value="REGUCALCIN"/>
    <property type="match status" value="1"/>
</dbReference>
<dbReference type="Proteomes" id="UP000282977">
    <property type="component" value="Unassembled WGS sequence"/>
</dbReference>
<keyword evidence="3" id="KW-0479">Metal-binding</keyword>
<dbReference type="EMBL" id="RZUL01000002">
    <property type="protein sequence ID" value="RVT42291.1"/>
    <property type="molecule type" value="Genomic_DNA"/>
</dbReference>
<evidence type="ECO:0000256" key="3">
    <source>
        <dbReference type="PIRSR" id="PIRSR605511-2"/>
    </source>
</evidence>
<dbReference type="Pfam" id="PF08450">
    <property type="entry name" value="SGL"/>
    <property type="match status" value="1"/>
</dbReference>
<keyword evidence="3" id="KW-0862">Zinc</keyword>
<dbReference type="PRINTS" id="PR01790">
    <property type="entry name" value="SMP30FAMILY"/>
</dbReference>
<comment type="similarity">
    <text evidence="1">Belongs to the SMP-30/CGR1 family.</text>
</comment>
<reference evidence="5 6" key="1">
    <citation type="submission" date="2019-01" db="EMBL/GenBank/DDBJ databases">
        <authorList>
            <person name="Chen W.-M."/>
        </authorList>
    </citation>
    <scope>NUCLEOTIDE SEQUENCE [LARGE SCALE GENOMIC DNA]</scope>
    <source>
        <strain evidence="5 6">TLA-22</strain>
    </source>
</reference>
<feature type="binding site" evidence="3">
    <location>
        <position position="51"/>
    </location>
    <ligand>
        <name>a divalent metal cation</name>
        <dbReference type="ChEBI" id="CHEBI:60240"/>
    </ligand>
</feature>
<evidence type="ECO:0000256" key="1">
    <source>
        <dbReference type="ARBA" id="ARBA00008853"/>
    </source>
</evidence>
<evidence type="ECO:0000313" key="6">
    <source>
        <dbReference type="Proteomes" id="UP000282977"/>
    </source>
</evidence>
<dbReference type="SUPFAM" id="SSF63829">
    <property type="entry name" value="Calcium-dependent phosphotriesterase"/>
    <property type="match status" value="1"/>
</dbReference>
<comment type="caution">
    <text evidence="5">The sequence shown here is derived from an EMBL/GenBank/DDBJ whole genome shotgun (WGS) entry which is preliminary data.</text>
</comment>
<feature type="binding site" evidence="3">
    <location>
        <position position="181"/>
    </location>
    <ligand>
        <name>a divalent metal cation</name>
        <dbReference type="ChEBI" id="CHEBI:60240"/>
    </ligand>
</feature>
<accession>A0A437J9X2</accession>
<sequence>MPALIFMTISQVDNICNTAYHLLLGNQPVFCRRFVIPHPLPISHVRSIVGESAAWSIRDNCLFTVDIWGRLLWRHTDGGGAERFEMPEMAAAVVIADSGIVVALESHMLLGDPRLANWRKIAPPGDHPETHRFNDATVAPDGSLIIGTMRKSALGAEPTGVLYRWAAGSWTRLAEGFWTVNGLAFSPDGKILYFSDSHTSVQTVWTAAYAEGQIGAPHVFVDFTDLAGRPDGGATDAEGCYWSAAVGGGCLHRFRPDGTRERTVILPVDNPTRPAFGGPGLATLFVTTMAERQTNPDPGGLAGATFALTAPCAGHKLPLLKTGFSLSAADETC</sequence>
<dbReference type="InterPro" id="IPR013658">
    <property type="entry name" value="SGL"/>
</dbReference>
<evidence type="ECO:0000256" key="2">
    <source>
        <dbReference type="PIRSR" id="PIRSR605511-1"/>
    </source>
</evidence>
<dbReference type="Gene3D" id="2.120.10.30">
    <property type="entry name" value="TolB, C-terminal domain"/>
    <property type="match status" value="1"/>
</dbReference>
<gene>
    <name evidence="5" type="ORF">ENE74_08825</name>
</gene>
<dbReference type="InterPro" id="IPR011042">
    <property type="entry name" value="6-blade_b-propeller_TolB-like"/>
</dbReference>
<name>A0A437J9X2_9SPHN</name>
<dbReference type="GO" id="GO:0019853">
    <property type="term" value="P:L-ascorbic acid biosynthetic process"/>
    <property type="evidence" value="ECO:0007669"/>
    <property type="project" value="TreeGrafter"/>
</dbReference>
<feature type="active site" description="Proton donor/acceptor" evidence="2">
    <location>
        <position position="231"/>
    </location>
</feature>
<dbReference type="PANTHER" id="PTHR10907">
    <property type="entry name" value="REGUCALCIN"/>
    <property type="match status" value="1"/>
</dbReference>
<protein>
    <submittedName>
        <fullName evidence="5">SMP-30/gluconolactonase/LRE family protein</fullName>
    </submittedName>
</protein>
<dbReference type="GO" id="GO:0004341">
    <property type="term" value="F:gluconolactonase activity"/>
    <property type="evidence" value="ECO:0007669"/>
    <property type="project" value="TreeGrafter"/>
</dbReference>
<organism evidence="5 6">
    <name type="scientific">Sphingobium algorifonticola</name>
    <dbReference type="NCBI Taxonomy" id="2008318"/>
    <lineage>
        <taxon>Bacteria</taxon>
        <taxon>Pseudomonadati</taxon>
        <taxon>Pseudomonadota</taxon>
        <taxon>Alphaproteobacteria</taxon>
        <taxon>Sphingomonadales</taxon>
        <taxon>Sphingomonadaceae</taxon>
        <taxon>Sphingobium</taxon>
    </lineage>
</organism>
<evidence type="ECO:0000259" key="4">
    <source>
        <dbReference type="Pfam" id="PF08450"/>
    </source>
</evidence>
<keyword evidence="6" id="KW-1185">Reference proteome</keyword>
<feature type="domain" description="SMP-30/Gluconolactonase/LRE-like region" evidence="4">
    <location>
        <begin position="49"/>
        <end position="289"/>
    </location>
</feature>
<dbReference type="AlphaFoldDB" id="A0A437J9X2"/>
<feature type="binding site" evidence="3">
    <location>
        <position position="231"/>
    </location>
    <ligand>
        <name>a divalent metal cation</name>
        <dbReference type="ChEBI" id="CHEBI:60240"/>
    </ligand>
</feature>
<feature type="binding site" evidence="3">
    <location>
        <position position="134"/>
    </location>
    <ligand>
        <name>substrate</name>
    </ligand>
</feature>